<dbReference type="InterPro" id="IPR012340">
    <property type="entry name" value="NA-bd_OB-fold"/>
</dbReference>
<organism evidence="3">
    <name type="scientific">Apis mellifera</name>
    <name type="common">Honeybee</name>
    <dbReference type="NCBI Taxonomy" id="7460"/>
    <lineage>
        <taxon>Eukaryota</taxon>
        <taxon>Metazoa</taxon>
        <taxon>Ecdysozoa</taxon>
        <taxon>Arthropoda</taxon>
        <taxon>Hexapoda</taxon>
        <taxon>Insecta</taxon>
        <taxon>Pterygota</taxon>
        <taxon>Neoptera</taxon>
        <taxon>Endopterygota</taxon>
        <taxon>Hymenoptera</taxon>
        <taxon>Apocrita</taxon>
        <taxon>Aculeata</taxon>
        <taxon>Apoidea</taxon>
        <taxon>Anthophila</taxon>
        <taxon>Apidae</taxon>
        <taxon>Apis</taxon>
    </lineage>
</organism>
<dbReference type="InterPro" id="IPR011344">
    <property type="entry name" value="ssDNA-bd"/>
</dbReference>
<sequence>MFRQVIPQMIRNSRTIKNIQTSTDIDVNMKLEKSINQVTLLGRVGGEAQKKGSNEHPVVIFSLATHNNYKYTNGDIVQRTDWHKICVFKPNLRENVYTYLKKGQRVLVSGKISYGEYKDEEGAIKSTTAVIADDVIFFHHNN</sequence>
<protein>
    <submittedName>
        <fullName evidence="5">Single-stranded DNA-binding protein, mitochondrial</fullName>
    </submittedName>
</protein>
<dbReference type="HAMAP" id="MF_00984">
    <property type="entry name" value="SSB"/>
    <property type="match status" value="1"/>
</dbReference>
<dbReference type="PANTHER" id="PTHR10302:SF0">
    <property type="entry name" value="SINGLE-STRANDED DNA-BINDING PROTEIN, MITOCHONDRIAL"/>
    <property type="match status" value="1"/>
</dbReference>
<dbReference type="EnsemblMetazoa" id="XM_026442706">
    <property type="protein sequence ID" value="XP_026298491"/>
    <property type="gene ID" value="LOC727210"/>
</dbReference>
<dbReference type="GeneID" id="727210"/>
<dbReference type="OMA" id="KTQWHRI"/>
<dbReference type="CTD" id="41968"/>
<evidence type="ECO:0000313" key="5">
    <source>
        <dbReference type="RefSeq" id="XP_026298491.1"/>
    </source>
</evidence>
<dbReference type="GO" id="GO:0042645">
    <property type="term" value="C:mitochondrial nucleoid"/>
    <property type="evidence" value="ECO:0007669"/>
    <property type="project" value="TreeGrafter"/>
</dbReference>
<dbReference type="PROSITE" id="PS50935">
    <property type="entry name" value="SSB"/>
    <property type="match status" value="1"/>
</dbReference>
<dbReference type="GO" id="GO:0003697">
    <property type="term" value="F:single-stranded DNA binding"/>
    <property type="evidence" value="ECO:0007669"/>
    <property type="project" value="InterPro"/>
</dbReference>
<dbReference type="NCBIfam" id="TIGR00621">
    <property type="entry name" value="ssb"/>
    <property type="match status" value="1"/>
</dbReference>
<reference evidence="5" key="2">
    <citation type="submission" date="2025-04" db="UniProtKB">
        <authorList>
            <consortium name="RefSeq"/>
        </authorList>
    </citation>
    <scope>IDENTIFICATION</scope>
    <source>
        <strain evidence="5">DH4</strain>
        <tissue evidence="5">Whole body</tissue>
    </source>
</reference>
<dbReference type="Gene3D" id="2.40.50.140">
    <property type="entry name" value="Nucleic acid-binding proteins"/>
    <property type="match status" value="1"/>
</dbReference>
<dbReference type="PANTHER" id="PTHR10302">
    <property type="entry name" value="SINGLE-STRANDED DNA-BINDING PROTEIN"/>
    <property type="match status" value="1"/>
</dbReference>
<dbReference type="Proteomes" id="UP000005203">
    <property type="component" value="Linkage group LG9"/>
</dbReference>
<evidence type="ECO:0000256" key="1">
    <source>
        <dbReference type="ARBA" id="ARBA00023125"/>
    </source>
</evidence>
<accession>A0A7M7MN42</accession>
<gene>
    <name evidence="5" type="primary">LOC727210</name>
</gene>
<keyword evidence="4" id="KW-1185">Reference proteome</keyword>
<proteinExistence type="inferred from homology"/>
<dbReference type="GO" id="GO:0006264">
    <property type="term" value="P:mitochondrial DNA replication"/>
    <property type="evidence" value="ECO:0007669"/>
    <property type="project" value="TreeGrafter"/>
</dbReference>
<dbReference type="FunFam" id="2.40.50.140:FF:000269">
    <property type="entry name" value="Single-stranded DNA-binding protein"/>
    <property type="match status" value="1"/>
</dbReference>
<evidence type="ECO:0000313" key="3">
    <source>
        <dbReference type="EnsemblMetazoa" id="XP_026298491"/>
    </source>
</evidence>
<dbReference type="OrthoDB" id="1078367at2759"/>
<dbReference type="AlphaFoldDB" id="A0A7M7MN42"/>
<dbReference type="Pfam" id="PF00436">
    <property type="entry name" value="SSB"/>
    <property type="match status" value="1"/>
</dbReference>
<name>A0A7M7MN42_APIME</name>
<accession>A0A8B8H3D0</accession>
<reference evidence="3" key="1">
    <citation type="submission" date="2021-01" db="UniProtKB">
        <authorList>
            <consortium name="EnsemblMetazoa"/>
        </authorList>
    </citation>
    <scope>IDENTIFICATION</scope>
    <source>
        <strain evidence="3">DH4</strain>
    </source>
</reference>
<dbReference type="SUPFAM" id="SSF50249">
    <property type="entry name" value="Nucleic acid-binding proteins"/>
    <property type="match status" value="1"/>
</dbReference>
<dbReference type="RefSeq" id="XP_026298491.1">
    <property type="nucleotide sequence ID" value="XM_026442706.1"/>
</dbReference>
<keyword evidence="1 2" id="KW-0238">DNA-binding</keyword>
<dbReference type="KEGG" id="ame:727210"/>
<dbReference type="InterPro" id="IPR000424">
    <property type="entry name" value="Primosome_PriB/ssb"/>
</dbReference>
<dbReference type="CDD" id="cd04496">
    <property type="entry name" value="SSB_OBF"/>
    <property type="match status" value="1"/>
</dbReference>
<evidence type="ECO:0000256" key="2">
    <source>
        <dbReference type="PROSITE-ProRule" id="PRU00252"/>
    </source>
</evidence>
<evidence type="ECO:0000313" key="4">
    <source>
        <dbReference type="Proteomes" id="UP000005203"/>
    </source>
</evidence>